<protein>
    <submittedName>
        <fullName evidence="2">DUF1800 family protein</fullName>
    </submittedName>
</protein>
<evidence type="ECO:0000256" key="1">
    <source>
        <dbReference type="SAM" id="MobiDB-lite"/>
    </source>
</evidence>
<dbReference type="Proteomes" id="UP001319200">
    <property type="component" value="Unassembled WGS sequence"/>
</dbReference>
<evidence type="ECO:0000313" key="3">
    <source>
        <dbReference type="Proteomes" id="UP001319200"/>
    </source>
</evidence>
<gene>
    <name evidence="2" type="ORF">KK083_13010</name>
</gene>
<keyword evidence="3" id="KW-1185">Reference proteome</keyword>
<organism evidence="2 3">
    <name type="scientific">Chryseosolibacter histidini</name>
    <dbReference type="NCBI Taxonomy" id="2782349"/>
    <lineage>
        <taxon>Bacteria</taxon>
        <taxon>Pseudomonadati</taxon>
        <taxon>Bacteroidota</taxon>
        <taxon>Cytophagia</taxon>
        <taxon>Cytophagales</taxon>
        <taxon>Chryseotaleaceae</taxon>
        <taxon>Chryseosolibacter</taxon>
    </lineage>
</organism>
<dbReference type="EMBL" id="JAHESF010000011">
    <property type="protein sequence ID" value="MBT1697805.1"/>
    <property type="molecule type" value="Genomic_DNA"/>
</dbReference>
<accession>A0AAP2DK48</accession>
<sequence>MPLPEYGGVLGQKRAAHLLRRATFGATVSQINAFAALTPAQAVTQLFRQTLPDPLPPPDPQSGNQTWCIPGPANEDREDGDLQEYVKGWIIGQMMSTGIAANLSLAYSAREKVVHFLHTHFTAIQSKIANSRAMYFQNQLFRRFALDALNPDPKINIKALSVKISVDNAMLRLLDGNLNVKGSPNENYARELLELYTIGRGLEGTLPPPTGPGDYIMFTETDVQAAAKVLSGWELDDEFETPDIDTTIPRGKVRGSITNASGHDNAPKQFSARFNNTVIQGSATLMNGSNATEASALDEIRQLIDMIYAKPETAKNICWKIYRFFAYAPHTPADSLAIDTNIITEMANTLVANNYKIQPVIENLLRSQHFYEAGAGNVKDDNFGGIIKSPIDLVLGSLRIFDLKLPDLMTATTDFYMATAEIIGTIDNLGMRFYEPYDVAGYEAYHQYPIYHRSWITPNYLARRYDFVRSLVMSSQQQGMFTVNVYNFIRANFTDAVASNARTLIITLSGYFLPVTDNLTFDDATDDTSSLTAKRLNYFKERFLQQFDEAYWTTRWNEGAIDLRDQLEFLFNAMLQSPEYQLS</sequence>
<proteinExistence type="predicted"/>
<evidence type="ECO:0000313" key="2">
    <source>
        <dbReference type="EMBL" id="MBT1697805.1"/>
    </source>
</evidence>
<name>A0AAP2DK48_9BACT</name>
<feature type="region of interest" description="Disordered" evidence="1">
    <location>
        <begin position="50"/>
        <end position="77"/>
    </location>
</feature>
<dbReference type="AlphaFoldDB" id="A0AAP2DK48"/>
<reference evidence="2 3" key="1">
    <citation type="submission" date="2021-05" db="EMBL/GenBank/DDBJ databases">
        <title>A Polyphasic approach of four new species of the genus Ohtaekwangia: Ohtaekwangia histidinii sp. nov., Ohtaekwangia cretensis sp. nov., Ohtaekwangia indiensis sp. nov., Ohtaekwangia reichenbachii sp. nov. from diverse environment.</title>
        <authorList>
            <person name="Octaviana S."/>
        </authorList>
    </citation>
    <scope>NUCLEOTIDE SEQUENCE [LARGE SCALE GENOMIC DNA]</scope>
    <source>
        <strain evidence="2 3">PWU4</strain>
    </source>
</reference>
<dbReference type="RefSeq" id="WP_254163677.1">
    <property type="nucleotide sequence ID" value="NZ_JAHESF010000011.1"/>
</dbReference>
<comment type="caution">
    <text evidence="2">The sequence shown here is derived from an EMBL/GenBank/DDBJ whole genome shotgun (WGS) entry which is preliminary data.</text>
</comment>
<dbReference type="InterPro" id="IPR014917">
    <property type="entry name" value="DUF1800"/>
</dbReference>
<dbReference type="Pfam" id="PF08811">
    <property type="entry name" value="DUF1800"/>
    <property type="match status" value="1"/>
</dbReference>